<keyword evidence="1" id="KW-1133">Transmembrane helix</keyword>
<sequence>MSEQKMSQWGVGPIFVGVLIFTTALGILLSYTNLFPFVAAIQALITGLIGR</sequence>
<protein>
    <submittedName>
        <fullName evidence="2">Uncharacterized protein</fullName>
    </submittedName>
</protein>
<name>D3R2J1_MAGIU</name>
<dbReference type="HOGENOM" id="CLU_3100518_0_0_9"/>
<evidence type="ECO:0000313" key="2">
    <source>
        <dbReference type="EMBL" id="ADC90698.1"/>
    </source>
</evidence>
<keyword evidence="1" id="KW-0472">Membrane</keyword>
<proteinExistence type="predicted"/>
<evidence type="ECO:0000313" key="3">
    <source>
        <dbReference type="Proteomes" id="UP000008234"/>
    </source>
</evidence>
<organism evidence="2 3">
    <name type="scientific">Mageeibacillus indolicus (strain UPII9-5)</name>
    <name type="common">Clostridiales genomosp. BVAB3 (strain UPII9-5)</name>
    <dbReference type="NCBI Taxonomy" id="699246"/>
    <lineage>
        <taxon>Bacteria</taxon>
        <taxon>Bacillati</taxon>
        <taxon>Bacillota</taxon>
        <taxon>Clostridia</taxon>
        <taxon>Eubacteriales</taxon>
        <taxon>Oscillospiraceae</taxon>
        <taxon>Mageeibacillus</taxon>
    </lineage>
</organism>
<feature type="transmembrane region" description="Helical" evidence="1">
    <location>
        <begin position="9"/>
        <end position="28"/>
    </location>
</feature>
<dbReference type="AlphaFoldDB" id="D3R2J1"/>
<keyword evidence="1" id="KW-0812">Transmembrane</keyword>
<reference evidence="3" key="1">
    <citation type="submission" date="2009-12" db="EMBL/GenBank/DDBJ databases">
        <title>Sequence of Clostridiales genomosp. BVAB3 str. UPII9-5.</title>
        <authorList>
            <person name="Madupu R."/>
            <person name="Durkin A.S."/>
            <person name="Torralba M."/>
            <person name="Methe B."/>
            <person name="Sutton G.G."/>
            <person name="Strausberg R.L."/>
            <person name="Nelson K.E."/>
        </authorList>
    </citation>
    <scope>NUCLEOTIDE SEQUENCE [LARGE SCALE GENOMIC DNA]</scope>
    <source>
        <strain evidence="3">UPII9-5</strain>
    </source>
</reference>
<dbReference type="OrthoDB" id="272002at2"/>
<dbReference type="Proteomes" id="UP000008234">
    <property type="component" value="Chromosome"/>
</dbReference>
<gene>
    <name evidence="2" type="ordered locus">HMPREF0868_1112</name>
</gene>
<dbReference type="RefSeq" id="WP_012993207.1">
    <property type="nucleotide sequence ID" value="NC_013895.2"/>
</dbReference>
<keyword evidence="3" id="KW-1185">Reference proteome</keyword>
<dbReference type="EMBL" id="CP001850">
    <property type="protein sequence ID" value="ADC90698.1"/>
    <property type="molecule type" value="Genomic_DNA"/>
</dbReference>
<dbReference type="STRING" id="699246.HMPREF0868_1112"/>
<dbReference type="KEGG" id="clo:HMPREF0868_1112"/>
<evidence type="ECO:0000256" key="1">
    <source>
        <dbReference type="SAM" id="Phobius"/>
    </source>
</evidence>
<accession>D3R2J1</accession>